<organism evidence="7 8">
    <name type="scientific">Cinchona calisaya</name>
    <dbReference type="NCBI Taxonomy" id="153742"/>
    <lineage>
        <taxon>Eukaryota</taxon>
        <taxon>Viridiplantae</taxon>
        <taxon>Streptophyta</taxon>
        <taxon>Embryophyta</taxon>
        <taxon>Tracheophyta</taxon>
        <taxon>Spermatophyta</taxon>
        <taxon>Magnoliopsida</taxon>
        <taxon>eudicotyledons</taxon>
        <taxon>Gunneridae</taxon>
        <taxon>Pentapetalae</taxon>
        <taxon>asterids</taxon>
        <taxon>lamiids</taxon>
        <taxon>Gentianales</taxon>
        <taxon>Rubiaceae</taxon>
        <taxon>Cinchonoideae</taxon>
        <taxon>Cinchoneae</taxon>
        <taxon>Cinchona</taxon>
    </lineage>
</organism>
<evidence type="ECO:0000313" key="7">
    <source>
        <dbReference type="EMBL" id="KAL3507173.1"/>
    </source>
</evidence>
<proteinExistence type="inferred from homology"/>
<evidence type="ECO:0000256" key="2">
    <source>
        <dbReference type="ARBA" id="ARBA00022676"/>
    </source>
</evidence>
<comment type="caution">
    <text evidence="7">The sequence shown here is derived from an EMBL/GenBank/DDBJ whole genome shotgun (WGS) entry which is preliminary data.</text>
</comment>
<keyword evidence="8" id="KW-1185">Reference proteome</keyword>
<accession>A0ABD2YJJ2</accession>
<dbReference type="GO" id="GO:0016757">
    <property type="term" value="F:glycosyltransferase activity"/>
    <property type="evidence" value="ECO:0007669"/>
    <property type="project" value="UniProtKB-KW"/>
</dbReference>
<dbReference type="AlphaFoldDB" id="A0ABD2YJJ2"/>
<dbReference type="InterPro" id="IPR035595">
    <property type="entry name" value="UDP_glycos_trans_CS"/>
</dbReference>
<dbReference type="Gene3D" id="3.40.50.2000">
    <property type="entry name" value="Glycogen Phosphorylase B"/>
    <property type="match status" value="2"/>
</dbReference>
<dbReference type="CDD" id="cd03784">
    <property type="entry name" value="GT1_Gtf-like"/>
    <property type="match status" value="1"/>
</dbReference>
<dbReference type="PANTHER" id="PTHR48047">
    <property type="entry name" value="GLYCOSYLTRANSFERASE"/>
    <property type="match status" value="1"/>
</dbReference>
<dbReference type="FunFam" id="3.40.50.2000:FF:000103">
    <property type="entry name" value="Glycosyltransferase"/>
    <property type="match status" value="1"/>
</dbReference>
<dbReference type="Proteomes" id="UP001630127">
    <property type="component" value="Unassembled WGS sequence"/>
</dbReference>
<dbReference type="Pfam" id="PF26168">
    <property type="entry name" value="Glyco_transf_N"/>
    <property type="match status" value="1"/>
</dbReference>
<gene>
    <name evidence="7" type="ORF">ACH5RR_032555</name>
</gene>
<dbReference type="FunFam" id="3.40.50.2000:FF:000064">
    <property type="entry name" value="Glycosyltransferase"/>
    <property type="match status" value="1"/>
</dbReference>
<dbReference type="SUPFAM" id="SSF53756">
    <property type="entry name" value="UDP-Glycosyltransferase/glycogen phosphorylase"/>
    <property type="match status" value="1"/>
</dbReference>
<sequence>MTGLKEHIVMLPFTAHGHLIPFLALAKKIQQRTGFTITLVSTPLNVKYLENTISKDSSQESKINLESLPFNSAEHGLPPNTENTEALPLDQIIKLFHAAATLEDAFRRLISNIIEKDGHPPLCIISDVFAGWTNDVAKDFGTINVSFTTGGAYGTAAYVSIWQNLPHRSSGKNEFSLPGFPDSCSFHITHMHRYLQAADGTDEWSKFFQPQISNSMKSLGWLCNTVEEIETFGLDVLRKYIKLPVWCIGPLLPSQMLQKDSSSESKIINQHSGREPGLPTEKCLEWLDIHPECSVLYISFGSQNTVSPSQMMALAMGLENAGIPFIWAIRPPFGFDPRGEFRSEWLPEGFEERIKQRNQGLLVHKWAPQLEILCHKSTAALLSHCGWNSIMESLSQGVPIIGWPLAAEQGYNLKMIVEEMGVGVELTRGLQTTLKKEEVERVINVVMGKGGKGEEMKRKAVEIRKLIRAAAINEEEGHTGSSFQALDDFISAIYPTKSCYQPSQLKSS</sequence>
<evidence type="ECO:0000313" key="8">
    <source>
        <dbReference type="Proteomes" id="UP001630127"/>
    </source>
</evidence>
<protein>
    <recommendedName>
        <fullName evidence="5">Glycosyltransferase</fullName>
        <ecNumber evidence="5">2.4.1.-</ecNumber>
    </recommendedName>
</protein>
<keyword evidence="2 4" id="KW-0328">Glycosyltransferase</keyword>
<evidence type="ECO:0000256" key="1">
    <source>
        <dbReference type="ARBA" id="ARBA00009995"/>
    </source>
</evidence>
<evidence type="ECO:0000259" key="6">
    <source>
        <dbReference type="Pfam" id="PF26168"/>
    </source>
</evidence>
<reference evidence="7 8" key="1">
    <citation type="submission" date="2024-11" db="EMBL/GenBank/DDBJ databases">
        <title>A near-complete genome assembly of Cinchona calisaya.</title>
        <authorList>
            <person name="Lian D.C."/>
            <person name="Zhao X.W."/>
            <person name="Wei L."/>
        </authorList>
    </citation>
    <scope>NUCLEOTIDE SEQUENCE [LARGE SCALE GENOMIC DNA]</scope>
    <source>
        <tissue evidence="7">Nenye</tissue>
    </source>
</reference>
<evidence type="ECO:0000256" key="3">
    <source>
        <dbReference type="ARBA" id="ARBA00022679"/>
    </source>
</evidence>
<evidence type="ECO:0000256" key="5">
    <source>
        <dbReference type="RuleBase" id="RU362057"/>
    </source>
</evidence>
<feature type="domain" description="Glycosyltransferase N-terminal" evidence="6">
    <location>
        <begin position="8"/>
        <end position="253"/>
    </location>
</feature>
<name>A0ABD2YJJ2_9GENT</name>
<dbReference type="InterPro" id="IPR002213">
    <property type="entry name" value="UDP_glucos_trans"/>
</dbReference>
<dbReference type="Pfam" id="PF00201">
    <property type="entry name" value="UDPGT"/>
    <property type="match status" value="1"/>
</dbReference>
<dbReference type="EC" id="2.4.1.-" evidence="5"/>
<comment type="similarity">
    <text evidence="1 4">Belongs to the UDP-glycosyltransferase family.</text>
</comment>
<evidence type="ECO:0000256" key="4">
    <source>
        <dbReference type="RuleBase" id="RU003718"/>
    </source>
</evidence>
<dbReference type="EMBL" id="JBJUIK010000013">
    <property type="protein sequence ID" value="KAL3507173.1"/>
    <property type="molecule type" value="Genomic_DNA"/>
</dbReference>
<keyword evidence="3 4" id="KW-0808">Transferase</keyword>
<dbReference type="PANTHER" id="PTHR48047:SF107">
    <property type="entry name" value="UDP-GLYCOSYLTRANSFERASE 92A1-LIKE"/>
    <property type="match status" value="1"/>
</dbReference>
<dbReference type="PROSITE" id="PS00375">
    <property type="entry name" value="UDPGT"/>
    <property type="match status" value="1"/>
</dbReference>
<dbReference type="InterPro" id="IPR058980">
    <property type="entry name" value="Glyco_transf_N"/>
</dbReference>